<dbReference type="Proteomes" id="UP000198615">
    <property type="component" value="Unassembled WGS sequence"/>
</dbReference>
<evidence type="ECO:0000259" key="1">
    <source>
        <dbReference type="Pfam" id="PF13643"/>
    </source>
</evidence>
<comment type="caution">
    <text evidence="2">The sequence shown here is derived from an EMBL/GenBank/DDBJ whole genome shotgun (WGS) entry which is preliminary data.</text>
</comment>
<keyword evidence="3" id="KW-1185">Reference proteome</keyword>
<evidence type="ECO:0000313" key="2">
    <source>
        <dbReference type="EMBL" id="SDG21288.1"/>
    </source>
</evidence>
<dbReference type="EMBL" id="FNBW01000012">
    <property type="protein sequence ID" value="SDG21288.1"/>
    <property type="molecule type" value="Genomic_DNA"/>
</dbReference>
<evidence type="ECO:0000313" key="3">
    <source>
        <dbReference type="Proteomes" id="UP000198615"/>
    </source>
</evidence>
<dbReference type="InterPro" id="IPR025285">
    <property type="entry name" value="DUF4145"/>
</dbReference>
<dbReference type="RefSeq" id="WP_093152629.1">
    <property type="nucleotide sequence ID" value="NZ_FNBW01000012.1"/>
</dbReference>
<protein>
    <recommendedName>
        <fullName evidence="1">DUF4145 domain-containing protein</fullName>
    </recommendedName>
</protein>
<gene>
    <name evidence="2" type="ORF">SAMN05660686_03691</name>
</gene>
<accession>A0A8G2BKD8</accession>
<name>A0A8G2BKD8_9PROT</name>
<organism evidence="2 3">
    <name type="scientific">Thalassobaculum litoreum DSM 18839</name>
    <dbReference type="NCBI Taxonomy" id="1123362"/>
    <lineage>
        <taxon>Bacteria</taxon>
        <taxon>Pseudomonadati</taxon>
        <taxon>Pseudomonadota</taxon>
        <taxon>Alphaproteobacteria</taxon>
        <taxon>Rhodospirillales</taxon>
        <taxon>Thalassobaculaceae</taxon>
        <taxon>Thalassobaculum</taxon>
    </lineage>
</organism>
<dbReference type="AlphaFoldDB" id="A0A8G2BKD8"/>
<sequence>MARPDDAVKCWCNRCRSDTYHHIAASHETVVSGTDPRGRDASRRLIYYVVECLGCKDIHFLKIDISPEDLIWCSNSEHPFDSPYVQENYPPRNIARRVPEWIDLIDVSLASMLRESYMALSIGAVRLAAMGGRAALEYIAIEKCEDMGSFKKNVNELVNAGFLAKNLESTILSALDVGSAAIHRGYTPGLESINDVFSIVENIVESVYLLPESGERLSFTTPKRPEKRKS</sequence>
<dbReference type="OrthoDB" id="7851676at2"/>
<reference evidence="2 3" key="1">
    <citation type="submission" date="2016-10" db="EMBL/GenBank/DDBJ databases">
        <authorList>
            <person name="Varghese N."/>
            <person name="Submissions S."/>
        </authorList>
    </citation>
    <scope>NUCLEOTIDE SEQUENCE [LARGE SCALE GENOMIC DNA]</scope>
    <source>
        <strain evidence="2 3">DSM 18839</strain>
    </source>
</reference>
<feature type="domain" description="DUF4145" evidence="1">
    <location>
        <begin position="115"/>
        <end position="201"/>
    </location>
</feature>
<dbReference type="Pfam" id="PF13643">
    <property type="entry name" value="DUF4145"/>
    <property type="match status" value="1"/>
</dbReference>
<proteinExistence type="predicted"/>